<keyword evidence="1" id="KW-0812">Transmembrane</keyword>
<accession>A0A0J8DEQ8</accession>
<evidence type="ECO:0000313" key="3">
    <source>
        <dbReference type="EMBL" id="KMT22714.1"/>
    </source>
</evidence>
<evidence type="ECO:0000313" key="4">
    <source>
        <dbReference type="Proteomes" id="UP000036756"/>
    </source>
</evidence>
<feature type="transmembrane region" description="Helical" evidence="1">
    <location>
        <begin position="193"/>
        <end position="211"/>
    </location>
</feature>
<protein>
    <submittedName>
        <fullName evidence="3">CAAX protease</fullName>
    </submittedName>
</protein>
<feature type="transmembrane region" description="Helical" evidence="1">
    <location>
        <begin position="162"/>
        <end position="181"/>
    </location>
</feature>
<dbReference type="GO" id="GO:0080120">
    <property type="term" value="P:CAAX-box protein maturation"/>
    <property type="evidence" value="ECO:0007669"/>
    <property type="project" value="UniProtKB-ARBA"/>
</dbReference>
<organism evidence="3 4">
    <name type="scientific">Clostridium cylindrosporum DSM 605</name>
    <dbReference type="NCBI Taxonomy" id="1121307"/>
    <lineage>
        <taxon>Bacteria</taxon>
        <taxon>Bacillati</taxon>
        <taxon>Bacillota</taxon>
        <taxon>Clostridia</taxon>
        <taxon>Eubacteriales</taxon>
        <taxon>Clostridiaceae</taxon>
        <taxon>Clostridium</taxon>
    </lineage>
</organism>
<feature type="domain" description="CAAX prenyl protease 2/Lysostaphin resistance protein A-like" evidence="2">
    <location>
        <begin position="130"/>
        <end position="238"/>
    </location>
</feature>
<dbReference type="STRING" id="1121307.CLCY_11c00480"/>
<gene>
    <name evidence="3" type="ORF">CLCY_11c00480</name>
</gene>
<feature type="transmembrane region" description="Helical" evidence="1">
    <location>
        <begin position="75"/>
        <end position="96"/>
    </location>
</feature>
<proteinExistence type="predicted"/>
<reference evidence="3 4" key="1">
    <citation type="submission" date="2015-06" db="EMBL/GenBank/DDBJ databases">
        <title>Draft genome sequence of the purine-degrading Clostridium cylindrosporum HC-1 (DSM 605).</title>
        <authorList>
            <person name="Poehlein A."/>
            <person name="Schiel-Bengelsdorf B."/>
            <person name="Bengelsdorf F."/>
            <person name="Daniel R."/>
            <person name="Duerre P."/>
        </authorList>
    </citation>
    <scope>NUCLEOTIDE SEQUENCE [LARGE SCALE GENOMIC DNA]</scope>
    <source>
        <strain evidence="3 4">DSM 605</strain>
    </source>
</reference>
<keyword evidence="1" id="KW-1133">Transmembrane helix</keyword>
<dbReference type="OrthoDB" id="357883at2"/>
<dbReference type="GO" id="GO:0006508">
    <property type="term" value="P:proteolysis"/>
    <property type="evidence" value="ECO:0007669"/>
    <property type="project" value="UniProtKB-KW"/>
</dbReference>
<dbReference type="EMBL" id="LFVU01000005">
    <property type="protein sequence ID" value="KMT22714.1"/>
    <property type="molecule type" value="Genomic_DNA"/>
</dbReference>
<feature type="transmembrane region" description="Helical" evidence="1">
    <location>
        <begin position="116"/>
        <end position="141"/>
    </location>
</feature>
<dbReference type="RefSeq" id="WP_048569731.1">
    <property type="nucleotide sequence ID" value="NZ_LFVU01000005.1"/>
</dbReference>
<keyword evidence="1" id="KW-0472">Membrane</keyword>
<comment type="caution">
    <text evidence="3">The sequence shown here is derived from an EMBL/GenBank/DDBJ whole genome shotgun (WGS) entry which is preliminary data.</text>
</comment>
<feature type="transmembrane region" description="Helical" evidence="1">
    <location>
        <begin position="45"/>
        <end position="63"/>
    </location>
</feature>
<keyword evidence="4" id="KW-1185">Reference proteome</keyword>
<dbReference type="GO" id="GO:0004175">
    <property type="term" value="F:endopeptidase activity"/>
    <property type="evidence" value="ECO:0007669"/>
    <property type="project" value="UniProtKB-ARBA"/>
</dbReference>
<evidence type="ECO:0000259" key="2">
    <source>
        <dbReference type="Pfam" id="PF02517"/>
    </source>
</evidence>
<name>A0A0J8DEQ8_CLOCY</name>
<feature type="transmembrane region" description="Helical" evidence="1">
    <location>
        <begin position="12"/>
        <end position="33"/>
    </location>
</feature>
<dbReference type="PATRIC" id="fig|1121307.3.peg.163"/>
<keyword evidence="3" id="KW-0645">Protease</keyword>
<dbReference type="Pfam" id="PF02517">
    <property type="entry name" value="Rce1-like"/>
    <property type="match status" value="1"/>
</dbReference>
<dbReference type="InterPro" id="IPR003675">
    <property type="entry name" value="Rce1/LyrA-like_dom"/>
</dbReference>
<dbReference type="AlphaFoldDB" id="A0A0J8DEQ8"/>
<feature type="transmembrane region" description="Helical" evidence="1">
    <location>
        <begin position="218"/>
        <end position="235"/>
    </location>
</feature>
<sequence>MKLESIKGYNPLWVGIGIFLICNLFKDFEYLVIKTNETFLDDNTLNKVFGILVIFIVLKIFNYTWRDIGFKKEKIWSGFIGGTLLGVVSFAITYTLEILYLSSNGVSTSLEFYSSGFSLTGSIVRNTEISFIVLTFIVNLLNSWMEEGLFIGLFVKLFNKRYSIFIATIIQSLLFGLWHVILPIQSVVNGEMTISLGIIMSIGYVFIAFIMGAKWGLCTIYSGAIWVAFFNHMFNDLIQNLIHVVTPNATDELEIIRIIFAQFLSLAFIIIYGVYKKKNNTKKLDILVEKREEL</sequence>
<evidence type="ECO:0000256" key="1">
    <source>
        <dbReference type="SAM" id="Phobius"/>
    </source>
</evidence>
<keyword evidence="3" id="KW-0378">Hydrolase</keyword>
<feature type="transmembrane region" description="Helical" evidence="1">
    <location>
        <begin position="255"/>
        <end position="275"/>
    </location>
</feature>
<dbReference type="Proteomes" id="UP000036756">
    <property type="component" value="Unassembled WGS sequence"/>
</dbReference>